<dbReference type="EC" id="6.3.1.14" evidence="1"/>
<dbReference type="InterPro" id="IPR030662">
    <property type="entry name" value="DPH6/MJ0570"/>
</dbReference>
<comment type="catalytic activity">
    <reaction evidence="5">
        <text>diphthine-[translation elongation factor 2] + NH4(+) + ATP = diphthamide-[translation elongation factor 2] + AMP + diphosphate + H(+)</text>
        <dbReference type="Rhea" id="RHEA:19753"/>
        <dbReference type="Rhea" id="RHEA-COMP:10172"/>
        <dbReference type="Rhea" id="RHEA-COMP:10174"/>
        <dbReference type="ChEBI" id="CHEBI:15378"/>
        <dbReference type="ChEBI" id="CHEBI:16692"/>
        <dbReference type="ChEBI" id="CHEBI:28938"/>
        <dbReference type="ChEBI" id="CHEBI:30616"/>
        <dbReference type="ChEBI" id="CHEBI:33019"/>
        <dbReference type="ChEBI" id="CHEBI:82696"/>
        <dbReference type="ChEBI" id="CHEBI:456215"/>
        <dbReference type="EC" id="6.3.1.14"/>
    </reaction>
</comment>
<dbReference type="SUPFAM" id="SSF55298">
    <property type="entry name" value="YjgF-like"/>
    <property type="match status" value="2"/>
</dbReference>
<gene>
    <name evidence="8" type="ORF">H2201_007472</name>
</gene>
<dbReference type="EMBL" id="JAPDRL010000078">
    <property type="protein sequence ID" value="KAJ9659208.1"/>
    <property type="molecule type" value="Genomic_DNA"/>
</dbReference>
<dbReference type="NCBIfam" id="TIGR00290">
    <property type="entry name" value="MJ0570_dom"/>
    <property type="match status" value="1"/>
</dbReference>
<evidence type="ECO:0000256" key="3">
    <source>
        <dbReference type="ARBA" id="ARBA00029814"/>
    </source>
</evidence>
<evidence type="ECO:0000256" key="4">
    <source>
        <dbReference type="ARBA" id="ARBA00031552"/>
    </source>
</evidence>
<evidence type="ECO:0000256" key="6">
    <source>
        <dbReference type="SAM" id="MobiDB-lite"/>
    </source>
</evidence>
<dbReference type="Gene3D" id="3.30.1330.40">
    <property type="entry name" value="RutC-like"/>
    <property type="match status" value="2"/>
</dbReference>
<evidence type="ECO:0000256" key="1">
    <source>
        <dbReference type="ARBA" id="ARBA00012089"/>
    </source>
</evidence>
<evidence type="ECO:0000313" key="9">
    <source>
        <dbReference type="Proteomes" id="UP001172684"/>
    </source>
</evidence>
<keyword evidence="9" id="KW-1185">Reference proteome</keyword>
<dbReference type="PANTHER" id="PTHR12196">
    <property type="entry name" value="DOMAIN OF UNKNOWN FUNCTION 71 DUF71 -CONTAINING PROTEIN"/>
    <property type="match status" value="1"/>
</dbReference>
<dbReference type="Gene3D" id="3.40.50.620">
    <property type="entry name" value="HUPs"/>
    <property type="match status" value="1"/>
</dbReference>
<dbReference type="SUPFAM" id="SSF52402">
    <property type="entry name" value="Adenine nucleotide alpha hydrolases-like"/>
    <property type="match status" value="1"/>
</dbReference>
<evidence type="ECO:0000313" key="8">
    <source>
        <dbReference type="EMBL" id="KAJ9659208.1"/>
    </source>
</evidence>
<dbReference type="Pfam" id="PF01042">
    <property type="entry name" value="Ribonuc_L-PSP"/>
    <property type="match status" value="1"/>
</dbReference>
<dbReference type="CDD" id="cd01994">
    <property type="entry name" value="AANH_PF0828-like"/>
    <property type="match status" value="1"/>
</dbReference>
<name>A0ABQ9NMD9_9PEZI</name>
<dbReference type="InterPro" id="IPR006175">
    <property type="entry name" value="YjgF/YER057c/UK114"/>
</dbReference>
<accession>A0ABQ9NMD9</accession>
<feature type="domain" description="Diphthamide synthase" evidence="7">
    <location>
        <begin position="136"/>
        <end position="275"/>
    </location>
</feature>
<sequence>MSPTKHKVIALISGGKDSLFSLLHCLTNGHEIVALANLHPAPSPSALTPADTESPDIDSYMYQTVGHSLIPLYQEALNLPLYRHPILGSARCTARDYAPAPAPIPISAAPEPAPPNPAEVEADETESLLPLLQKVILAHPDATALSTGAILSTYQRTRIESVALRLGLVPLAFLWQYPYLPPYAQTALLSDMAAVGMDARIIKVASGGLDEGFLGLDVADPRTVARLVGRMRRFGGSGGGAVLGEGGEFETLAVRGPGVLWKGRIEIRETEVVVGEGGSAALRIKGARVVENEDGMGDGGLSSLRIPALLDDEFRTLCQRLRELDTSDTTAAQKIQCTTPRPAPPISSFATWTTAQTPTALYISNMTSPTAGPTATAQTTSIMVRLATLLASHNLPPSSIISSTLLLRSMSAFTTINPIYGALFTAPNPPSRVTVACGDALPDGVEVVLSVVVGLDEQTGGALHVQSRSYWAPANIGPYSQAKSLRMIPSTMNDHGDGQGKGPREVHVAGQIPLVPASMEMVCAEDLRAAGLDGEGDNEMAEFRTQTVLALQHLWRVGRAVDVQWWTGSVAFLAACEEGEAAARARLAGRAWRGIHRVLGEAGRGNSEDEEELDVWDLKNGVTYQPNANESTEGDGRPPLPDSGIVQISSQEQCPTPPCIVVQVDELPRGAAIEWTSVGLANCSRIDLEEISLPRGLPSYKTQVAGMDSYTVWSKIATPERIWLVDYLLDHPENSPSGRRGRQTTVYAAESLNFRWLKTTSAQIIPCRRLWDADGNEIAAAVLSRVW</sequence>
<evidence type="ECO:0000256" key="2">
    <source>
        <dbReference type="ARBA" id="ARBA00018426"/>
    </source>
</evidence>
<evidence type="ECO:0000256" key="5">
    <source>
        <dbReference type="ARBA" id="ARBA00048108"/>
    </source>
</evidence>
<dbReference type="PANTHER" id="PTHR12196:SF2">
    <property type="entry name" value="DIPHTHINE--AMMONIA LIGASE"/>
    <property type="match status" value="1"/>
</dbReference>
<protein>
    <recommendedName>
        <fullName evidence="2">Diphthine--ammonia ligase</fullName>
        <ecNumber evidence="1">6.3.1.14</ecNumber>
    </recommendedName>
    <alternativeName>
        <fullName evidence="3">Diphthamide synthase</fullName>
    </alternativeName>
    <alternativeName>
        <fullName evidence="4">Diphthamide synthetase</fullName>
    </alternativeName>
</protein>
<dbReference type="Pfam" id="PF01902">
    <property type="entry name" value="Diphthami_syn_2"/>
    <property type="match status" value="1"/>
</dbReference>
<evidence type="ECO:0000259" key="7">
    <source>
        <dbReference type="Pfam" id="PF01902"/>
    </source>
</evidence>
<proteinExistence type="predicted"/>
<dbReference type="InterPro" id="IPR035959">
    <property type="entry name" value="RutC-like_sf"/>
</dbReference>
<reference evidence="8" key="1">
    <citation type="submission" date="2022-10" db="EMBL/GenBank/DDBJ databases">
        <title>Culturing micro-colonial fungi from biological soil crusts in the Mojave desert and describing Neophaeococcomyces mojavensis, and introducing the new genera and species Taxawa tesnikishii.</title>
        <authorList>
            <person name="Kurbessoian T."/>
            <person name="Stajich J.E."/>
        </authorList>
    </citation>
    <scope>NUCLEOTIDE SEQUENCE</scope>
    <source>
        <strain evidence="8">TK_1</strain>
    </source>
</reference>
<comment type="caution">
    <text evidence="8">The sequence shown here is derived from an EMBL/GenBank/DDBJ whole genome shotgun (WGS) entry which is preliminary data.</text>
</comment>
<dbReference type="InterPro" id="IPR002761">
    <property type="entry name" value="Diphthami_syn_dom"/>
</dbReference>
<dbReference type="InterPro" id="IPR014729">
    <property type="entry name" value="Rossmann-like_a/b/a_fold"/>
</dbReference>
<organism evidence="8 9">
    <name type="scientific">Coniosporium apollinis</name>
    <dbReference type="NCBI Taxonomy" id="61459"/>
    <lineage>
        <taxon>Eukaryota</taxon>
        <taxon>Fungi</taxon>
        <taxon>Dikarya</taxon>
        <taxon>Ascomycota</taxon>
        <taxon>Pezizomycotina</taxon>
        <taxon>Dothideomycetes</taxon>
        <taxon>Dothideomycetes incertae sedis</taxon>
        <taxon>Coniosporium</taxon>
    </lineage>
</organism>
<feature type="region of interest" description="Disordered" evidence="6">
    <location>
        <begin position="624"/>
        <end position="645"/>
    </location>
</feature>
<dbReference type="Proteomes" id="UP001172684">
    <property type="component" value="Unassembled WGS sequence"/>
</dbReference>
<dbReference type="Gene3D" id="3.90.1490.10">
    <property type="entry name" value="putative n-type atp pyrophosphatase, domain 2"/>
    <property type="match status" value="1"/>
</dbReference>
<dbReference type="CDD" id="cd06155">
    <property type="entry name" value="eu_AANH_C_1"/>
    <property type="match status" value="1"/>
</dbReference>